<dbReference type="GO" id="GO:0005739">
    <property type="term" value="C:mitochondrion"/>
    <property type="evidence" value="ECO:0007669"/>
    <property type="project" value="TreeGrafter"/>
</dbReference>
<dbReference type="OrthoDB" id="1696305at2759"/>
<name>A0A3D8T677_9EURO</name>
<feature type="region of interest" description="Disordered" evidence="1">
    <location>
        <begin position="609"/>
        <end position="635"/>
    </location>
</feature>
<accession>A0A3D8T677</accession>
<feature type="region of interest" description="Disordered" evidence="1">
    <location>
        <begin position="349"/>
        <end position="369"/>
    </location>
</feature>
<dbReference type="InterPro" id="IPR027417">
    <property type="entry name" value="P-loop_NTPase"/>
</dbReference>
<reference evidence="2 3" key="1">
    <citation type="journal article" date="2018" name="IMA Fungus">
        <title>IMA Genome-F 9: Draft genome sequence of Annulohypoxylon stygium, Aspergillus mulundensis, Berkeleyomyces basicola (syn. Thielaviopsis basicola), Ceratocystis smalleyi, two Cercospora beticola strains, Coleophoma cylindrospora, Fusarium fracticaudum, Phialophora cf. hyalina, and Morchella septimelata.</title>
        <authorList>
            <person name="Wingfield B.D."/>
            <person name="Bills G.F."/>
            <person name="Dong Y."/>
            <person name="Huang W."/>
            <person name="Nel W.J."/>
            <person name="Swalarsk-Parry B.S."/>
            <person name="Vaghefi N."/>
            <person name="Wilken P.M."/>
            <person name="An Z."/>
            <person name="de Beer Z.W."/>
            <person name="De Vos L."/>
            <person name="Chen L."/>
            <person name="Duong T.A."/>
            <person name="Gao Y."/>
            <person name="Hammerbacher A."/>
            <person name="Kikkert J.R."/>
            <person name="Li Y."/>
            <person name="Li H."/>
            <person name="Li K."/>
            <person name="Li Q."/>
            <person name="Liu X."/>
            <person name="Ma X."/>
            <person name="Naidoo K."/>
            <person name="Pethybridge S.J."/>
            <person name="Sun J."/>
            <person name="Steenkamp E.T."/>
            <person name="van der Nest M.A."/>
            <person name="van Wyk S."/>
            <person name="Wingfield M.J."/>
            <person name="Xiong C."/>
            <person name="Yue Q."/>
            <person name="Zhang X."/>
        </authorList>
    </citation>
    <scope>NUCLEOTIDE SEQUENCE [LARGE SCALE GENOMIC DNA]</scope>
    <source>
        <strain evidence="2 3">DSM 5745</strain>
    </source>
</reference>
<dbReference type="PANTHER" id="PTHR46434:SF1">
    <property type="entry name" value="GENETIC INTERACTOR OF PROHIBITINS 3, MITOCHONDRIAL"/>
    <property type="match status" value="1"/>
</dbReference>
<dbReference type="AlphaFoldDB" id="A0A3D8T677"/>
<gene>
    <name evidence="2" type="ORF">DSM5745_01389</name>
</gene>
<keyword evidence="3" id="KW-1185">Reference proteome</keyword>
<dbReference type="EMBL" id="PVWQ01000001">
    <property type="protein sequence ID" value="RDW94067.1"/>
    <property type="molecule type" value="Genomic_DNA"/>
</dbReference>
<protein>
    <recommendedName>
        <fullName evidence="4">Genetic interactor of prohibitins 3, mitochondrial</fullName>
    </recommendedName>
</protein>
<dbReference type="InterPro" id="IPR050896">
    <property type="entry name" value="Mito_lipid_metab_GTPase"/>
</dbReference>
<dbReference type="SUPFAM" id="SSF52540">
    <property type="entry name" value="P-loop containing nucleoside triphosphate hydrolases"/>
    <property type="match status" value="1"/>
</dbReference>
<comment type="caution">
    <text evidence="2">The sequence shown here is derived from an EMBL/GenBank/DDBJ whole genome shotgun (WGS) entry which is preliminary data.</text>
</comment>
<dbReference type="GeneID" id="38111759"/>
<proteinExistence type="predicted"/>
<evidence type="ECO:0000313" key="3">
    <source>
        <dbReference type="Proteomes" id="UP000256690"/>
    </source>
</evidence>
<sequence length="635" mass="70560">MNLKTLWNSVRQYQQPRCLFRGQYASTRLLRREAGSGLTPVLKTQVRNSSTAAPDALKSPEQVKVTLPVCCPGCGAYSQTVEPNEPGYYGKFRKQTRKLLSEAQKESLEEPATQDAAFTVQQAVDNPEPAPRLRQKAVIEDAADTVSQYLEKSQSPVQVCDRCHDLLHHNKAVSAVSPTIHSIGAYLDESPHKRNRIYHIIDAADFPMSVVNGIYKDLELQEQRSRNRRSATYKYKHGKQLTTISFVITRSDLLGPTKELVDSKMEYVRSVLREKLNISSEEYRMGNVHMISAHRGWWTKKVKEEMSEHGGGLWIVGKANAGKSSFVQACIPKDSRNLEKLAELIARRGEASTAPSLNEQPDFDSDNLLPPAPKEDLYPVLPVVSSLPGTTVSPIRIPFGRGKGEIIDLPGLDRGDLADYVLAEYKRDLIMTKRGKPERHTIKPGQSLLIGGGLVRISPLDPETIFMASAFIPIETHLTRTDKAVEMQAQERSYPGTNIVKEGTGKLIKSAGTFDLKWDVTRSHLPTSIAKAVADHGIKPPSLPYKVMSVDILIEGCGWVELTAQIRAKQQGGEGEEGAPSFPQVEVFSPEGKHVEARRPIQSWEFHAKKAAAKKRETGARGRRNVGHMKRKQTA</sequence>
<evidence type="ECO:0000256" key="1">
    <source>
        <dbReference type="SAM" id="MobiDB-lite"/>
    </source>
</evidence>
<evidence type="ECO:0000313" key="2">
    <source>
        <dbReference type="EMBL" id="RDW94067.1"/>
    </source>
</evidence>
<feature type="compositionally biased region" description="Basic residues" evidence="1">
    <location>
        <begin position="621"/>
        <end position="635"/>
    </location>
</feature>
<dbReference type="RefSeq" id="XP_026609250.1">
    <property type="nucleotide sequence ID" value="XM_026743405.1"/>
</dbReference>
<dbReference type="STRING" id="1810919.A0A3D8T677"/>
<evidence type="ECO:0008006" key="4">
    <source>
        <dbReference type="Google" id="ProtNLM"/>
    </source>
</evidence>
<organism evidence="2 3">
    <name type="scientific">Aspergillus mulundensis</name>
    <dbReference type="NCBI Taxonomy" id="1810919"/>
    <lineage>
        <taxon>Eukaryota</taxon>
        <taxon>Fungi</taxon>
        <taxon>Dikarya</taxon>
        <taxon>Ascomycota</taxon>
        <taxon>Pezizomycotina</taxon>
        <taxon>Eurotiomycetes</taxon>
        <taxon>Eurotiomycetidae</taxon>
        <taxon>Eurotiales</taxon>
        <taxon>Aspergillaceae</taxon>
        <taxon>Aspergillus</taxon>
        <taxon>Aspergillus subgen. Nidulantes</taxon>
    </lineage>
</organism>
<dbReference type="PANTHER" id="PTHR46434">
    <property type="entry name" value="GENETIC INTERACTOR OF PROHIBITINS 3, MITOCHONDRIAL"/>
    <property type="match status" value="1"/>
</dbReference>
<dbReference type="Gene3D" id="3.40.50.300">
    <property type="entry name" value="P-loop containing nucleotide triphosphate hydrolases"/>
    <property type="match status" value="1"/>
</dbReference>
<dbReference type="Proteomes" id="UP000256690">
    <property type="component" value="Unassembled WGS sequence"/>
</dbReference>